<dbReference type="SUPFAM" id="SSF55681">
    <property type="entry name" value="Class II aaRS and biotin synthetases"/>
    <property type="match status" value="1"/>
</dbReference>
<dbReference type="OrthoDB" id="57698at2759"/>
<keyword evidence="13" id="KW-1185">Reference proteome</keyword>
<dbReference type="InterPro" id="IPR045864">
    <property type="entry name" value="aa-tRNA-synth_II/BPL/LPL"/>
</dbReference>
<evidence type="ECO:0000256" key="8">
    <source>
        <dbReference type="ARBA" id="ARBA00022917"/>
    </source>
</evidence>
<dbReference type="Gene3D" id="3.30.930.10">
    <property type="entry name" value="Bira Bifunctional Protein, Domain 2"/>
    <property type="match status" value="1"/>
</dbReference>
<dbReference type="InterPro" id="IPR006195">
    <property type="entry name" value="aa-tRNA-synth_II"/>
</dbReference>
<dbReference type="NCBIfam" id="TIGR00389">
    <property type="entry name" value="glyS_dimeric"/>
    <property type="match status" value="1"/>
</dbReference>
<dbReference type="EC" id="6.1.1.14" evidence="3"/>
<dbReference type="FunFam" id="3.30.930.10:FF:000158">
    <property type="entry name" value="Glycyl-tRNA synthetase"/>
    <property type="match status" value="1"/>
</dbReference>
<reference evidence="12" key="1">
    <citation type="submission" date="2022-07" db="EMBL/GenBank/DDBJ databases">
        <title>Phylogenomic reconstructions and comparative analyses of Kickxellomycotina fungi.</title>
        <authorList>
            <person name="Reynolds N.K."/>
            <person name="Stajich J.E."/>
            <person name="Barry K."/>
            <person name="Grigoriev I.V."/>
            <person name="Crous P."/>
            <person name="Smith M.E."/>
        </authorList>
    </citation>
    <scope>NUCLEOTIDE SEQUENCE</scope>
    <source>
        <strain evidence="12">RSA 567</strain>
    </source>
</reference>
<evidence type="ECO:0000256" key="4">
    <source>
        <dbReference type="ARBA" id="ARBA00022490"/>
    </source>
</evidence>
<evidence type="ECO:0000256" key="7">
    <source>
        <dbReference type="ARBA" id="ARBA00022840"/>
    </source>
</evidence>
<dbReference type="Pfam" id="PF03129">
    <property type="entry name" value="HGTP_anticodon"/>
    <property type="match status" value="1"/>
</dbReference>
<dbReference type="Gene3D" id="3.30.40.230">
    <property type="match status" value="1"/>
</dbReference>
<dbReference type="InterPro" id="IPR036621">
    <property type="entry name" value="Anticodon-bd_dom_sf"/>
</dbReference>
<gene>
    <name evidence="12" type="primary">GRS1</name>
    <name evidence="12" type="ORF">H4R34_003782</name>
</gene>
<keyword evidence="6" id="KW-0547">Nucleotide-binding</keyword>
<dbReference type="AlphaFoldDB" id="A0A9W8EBQ4"/>
<dbReference type="GO" id="GO:0005739">
    <property type="term" value="C:mitochondrion"/>
    <property type="evidence" value="ECO:0007669"/>
    <property type="project" value="TreeGrafter"/>
</dbReference>
<dbReference type="InterPro" id="IPR002315">
    <property type="entry name" value="tRNA-synt_gly"/>
</dbReference>
<evidence type="ECO:0000256" key="10">
    <source>
        <dbReference type="ARBA" id="ARBA00030057"/>
    </source>
</evidence>
<dbReference type="PROSITE" id="PS50862">
    <property type="entry name" value="AA_TRNA_LIGASE_II"/>
    <property type="match status" value="1"/>
</dbReference>
<dbReference type="GO" id="GO:0004820">
    <property type="term" value="F:glycine-tRNA ligase activity"/>
    <property type="evidence" value="ECO:0007669"/>
    <property type="project" value="UniProtKB-EC"/>
</dbReference>
<evidence type="ECO:0000313" key="13">
    <source>
        <dbReference type="Proteomes" id="UP001151582"/>
    </source>
</evidence>
<comment type="caution">
    <text evidence="12">The sequence shown here is derived from an EMBL/GenBank/DDBJ whole genome shotgun (WGS) entry which is preliminary data.</text>
</comment>
<dbReference type="NCBIfam" id="NF003211">
    <property type="entry name" value="PRK04173.1"/>
    <property type="match status" value="1"/>
</dbReference>
<dbReference type="InterPro" id="IPR027031">
    <property type="entry name" value="Gly-tRNA_synthase/POLG2"/>
</dbReference>
<dbReference type="FunFam" id="3.40.50.800:FF:000004">
    <property type="entry name" value="Glycine--tRNA ligase 2"/>
    <property type="match status" value="1"/>
</dbReference>
<dbReference type="Gene3D" id="3.40.50.800">
    <property type="entry name" value="Anticodon-binding domain"/>
    <property type="match status" value="1"/>
</dbReference>
<keyword evidence="7" id="KW-0067">ATP-binding</keyword>
<dbReference type="GO" id="GO:0070150">
    <property type="term" value="P:mitochondrial glycyl-tRNA aminoacylation"/>
    <property type="evidence" value="ECO:0007669"/>
    <property type="project" value="TreeGrafter"/>
</dbReference>
<dbReference type="GO" id="GO:0005524">
    <property type="term" value="F:ATP binding"/>
    <property type="evidence" value="ECO:0007669"/>
    <property type="project" value="UniProtKB-KW"/>
</dbReference>
<evidence type="ECO:0000256" key="2">
    <source>
        <dbReference type="ARBA" id="ARBA00008226"/>
    </source>
</evidence>
<dbReference type="PRINTS" id="PR01043">
    <property type="entry name" value="TRNASYNTHGLY"/>
</dbReference>
<evidence type="ECO:0000259" key="11">
    <source>
        <dbReference type="PROSITE" id="PS50862"/>
    </source>
</evidence>
<proteinExistence type="inferred from homology"/>
<evidence type="ECO:0000256" key="6">
    <source>
        <dbReference type="ARBA" id="ARBA00022741"/>
    </source>
</evidence>
<keyword evidence="9" id="KW-0030">Aminoacyl-tRNA synthetase</keyword>
<evidence type="ECO:0000256" key="5">
    <source>
        <dbReference type="ARBA" id="ARBA00022598"/>
    </source>
</evidence>
<dbReference type="SUPFAM" id="SSF52954">
    <property type="entry name" value="Class II aaRS ABD-related"/>
    <property type="match status" value="1"/>
</dbReference>
<accession>A0A9W8EBQ4</accession>
<protein>
    <recommendedName>
        <fullName evidence="3">glycine--tRNA ligase</fullName>
        <ecNumber evidence="3">6.1.1.14</ecNumber>
    </recommendedName>
    <alternativeName>
        <fullName evidence="10">Diadenosine tetraphosphate synthetase</fullName>
    </alternativeName>
</protein>
<evidence type="ECO:0000256" key="1">
    <source>
        <dbReference type="ARBA" id="ARBA00004496"/>
    </source>
</evidence>
<keyword evidence="4" id="KW-0963">Cytoplasm</keyword>
<dbReference type="PANTHER" id="PTHR10745">
    <property type="entry name" value="GLYCYL-TRNA SYNTHETASE/DNA POLYMERASE SUBUNIT GAMMA-2"/>
    <property type="match status" value="1"/>
</dbReference>
<evidence type="ECO:0000256" key="3">
    <source>
        <dbReference type="ARBA" id="ARBA00012829"/>
    </source>
</evidence>
<dbReference type="InterPro" id="IPR033731">
    <property type="entry name" value="GlyRS-like_core"/>
</dbReference>
<dbReference type="Proteomes" id="UP001151582">
    <property type="component" value="Unassembled WGS sequence"/>
</dbReference>
<dbReference type="Pfam" id="PF00587">
    <property type="entry name" value="tRNA-synt_2b"/>
    <property type="match status" value="1"/>
</dbReference>
<comment type="subcellular location">
    <subcellularLocation>
        <location evidence="1">Cytoplasm</location>
    </subcellularLocation>
</comment>
<evidence type="ECO:0000256" key="9">
    <source>
        <dbReference type="ARBA" id="ARBA00023146"/>
    </source>
</evidence>
<feature type="domain" description="Aminoacyl-transfer RNA synthetases class-II family profile" evidence="11">
    <location>
        <begin position="183"/>
        <end position="544"/>
    </location>
</feature>
<dbReference type="InterPro" id="IPR002314">
    <property type="entry name" value="aa-tRNA-synt_IIb"/>
</dbReference>
<dbReference type="CDD" id="cd00858">
    <property type="entry name" value="GlyRS_anticodon"/>
    <property type="match status" value="1"/>
</dbReference>
<name>A0A9W8EBQ4_9FUNG</name>
<dbReference type="InterPro" id="IPR004154">
    <property type="entry name" value="Anticodon-bd"/>
</dbReference>
<dbReference type="FunFam" id="3.30.930.10:FF:000010">
    <property type="entry name" value="Glycyl-tRNA synthetase 1"/>
    <property type="match status" value="1"/>
</dbReference>
<dbReference type="EMBL" id="JANBQB010000386">
    <property type="protein sequence ID" value="KAJ1976956.1"/>
    <property type="molecule type" value="Genomic_DNA"/>
</dbReference>
<evidence type="ECO:0000313" key="12">
    <source>
        <dbReference type="EMBL" id="KAJ1976956.1"/>
    </source>
</evidence>
<keyword evidence="5 12" id="KW-0436">Ligase</keyword>
<sequence>MAKFDRAQLESLLTKRFFYAPSFGIYGGVAGLYDYGPTGCALQANITSLWRSHFVLEEDMLELDCSIMTPAEVLKTSGHVDKFSDWMVKDTKTGDIYRADHLVKGVLEARLESHVVAKTQRLSLVTSPANAGDAAAPVSAAGASAKKAGKKGKKDAVAPIVELSEQVHTEYEHVLSQLDNYGGPELDDLIKRFDIRALDTGNPVTAAVEFNLMFESSIGPTGQLKGYLRPETAQGQFLNFKRLLEFNNDRIPFASATIGKAFRNEISPRAGLLRVREFTMAEIEHFVDPLNKSHNRFAEVKHVPLRFLSATTQLQGRSDVQELAIGEAVAQKIVDNETLGYFLVRIYQFLIRIGINLDRLRFRQHMSNEMAHYACDCWDAEIHTSYGWIECVGCADRSAYDLSVHAKKTKERLTVQVPLPEPIVEDVVQLTINKKVFGPKFKKAAKVVEDYLTQLSEPQLLELKAQLAASATGTFTVIASDGQSYKLDPSLLSIDQVQVKRNVREFVPNVIEPSFGLGRILYALMEHAYWVRSGDEQRGVLSFPTCVAPFKCLVLPLSNSEVFGPMVQSLTRQLRQMKVPAKVDDSSASIGKRYARNDELGTPFALTVDFQSVKDQTITLRERDSTQQIRQPLEVVLDLLKKLVAEETTWTDITKQYPLVAKQAEGEDN</sequence>
<keyword evidence="8" id="KW-0648">Protein biosynthesis</keyword>
<dbReference type="PANTHER" id="PTHR10745:SF0">
    <property type="entry name" value="GLYCINE--TRNA LIGASE"/>
    <property type="match status" value="1"/>
</dbReference>
<dbReference type="CDD" id="cd00774">
    <property type="entry name" value="GlyRS-like_core"/>
    <property type="match status" value="1"/>
</dbReference>
<comment type="similarity">
    <text evidence="2">Belongs to the class-II aminoacyl-tRNA synthetase family.</text>
</comment>
<organism evidence="12 13">
    <name type="scientific">Dimargaris verticillata</name>
    <dbReference type="NCBI Taxonomy" id="2761393"/>
    <lineage>
        <taxon>Eukaryota</taxon>
        <taxon>Fungi</taxon>
        <taxon>Fungi incertae sedis</taxon>
        <taxon>Zoopagomycota</taxon>
        <taxon>Kickxellomycotina</taxon>
        <taxon>Dimargaritomycetes</taxon>
        <taxon>Dimargaritales</taxon>
        <taxon>Dimargaritaceae</taxon>
        <taxon>Dimargaris</taxon>
    </lineage>
</organism>